<dbReference type="SMART" id="SM00530">
    <property type="entry name" value="HTH_XRE"/>
    <property type="match status" value="1"/>
</dbReference>
<dbReference type="Proteomes" id="UP000186364">
    <property type="component" value="Unassembled WGS sequence"/>
</dbReference>
<accession>A0A1Q9AYA1</accession>
<dbReference type="PROSITE" id="PS50943">
    <property type="entry name" value="HTH_CROC1"/>
    <property type="match status" value="1"/>
</dbReference>
<keyword evidence="4" id="KW-1185">Reference proteome</keyword>
<keyword evidence="1" id="KW-0238">DNA-binding</keyword>
<dbReference type="EMBL" id="MKIP01000037">
    <property type="protein sequence ID" value="OLP60413.1"/>
    <property type="molecule type" value="Genomic_DNA"/>
</dbReference>
<dbReference type="Gene3D" id="1.10.260.40">
    <property type="entry name" value="lambda repressor-like DNA-binding domains"/>
    <property type="match status" value="1"/>
</dbReference>
<proteinExistence type="predicted"/>
<dbReference type="InterPro" id="IPR010982">
    <property type="entry name" value="Lambda_DNA-bd_dom_sf"/>
</dbReference>
<reference evidence="3 4" key="1">
    <citation type="submission" date="2016-09" db="EMBL/GenBank/DDBJ databases">
        <title>Rhizobium sp. nov., a novel species isolated from the rice rhizosphere.</title>
        <authorList>
            <person name="Zhao J."/>
            <person name="Zhang X."/>
        </authorList>
    </citation>
    <scope>NUCLEOTIDE SEQUENCE [LARGE SCALE GENOMIC DNA]</scope>
    <source>
        <strain evidence="3 4">1.7048</strain>
    </source>
</reference>
<evidence type="ECO:0000259" key="2">
    <source>
        <dbReference type="PROSITE" id="PS50943"/>
    </source>
</evidence>
<dbReference type="AlphaFoldDB" id="A0A1Q9AYA1"/>
<name>A0A1Q9AYA1_9HYPH</name>
<organism evidence="3 4">
    <name type="scientific">Xaviernesmea oryzae</name>
    <dbReference type="NCBI Taxonomy" id="464029"/>
    <lineage>
        <taxon>Bacteria</taxon>
        <taxon>Pseudomonadati</taxon>
        <taxon>Pseudomonadota</taxon>
        <taxon>Alphaproteobacteria</taxon>
        <taxon>Hyphomicrobiales</taxon>
        <taxon>Rhizobiaceae</taxon>
        <taxon>Rhizobium/Agrobacterium group</taxon>
        <taxon>Xaviernesmea</taxon>
    </lineage>
</organism>
<dbReference type="Pfam" id="PF01381">
    <property type="entry name" value="HTH_3"/>
    <property type="match status" value="1"/>
</dbReference>
<protein>
    <submittedName>
        <fullName evidence="3">Transcriptional regulator</fullName>
    </submittedName>
</protein>
<dbReference type="CDD" id="cd00093">
    <property type="entry name" value="HTH_XRE"/>
    <property type="match status" value="1"/>
</dbReference>
<gene>
    <name evidence="3" type="ORF">BJF93_15855</name>
</gene>
<dbReference type="PANTHER" id="PTHR46558:SF11">
    <property type="entry name" value="HTH-TYPE TRANSCRIPTIONAL REGULATOR XRE"/>
    <property type="match status" value="1"/>
</dbReference>
<comment type="caution">
    <text evidence="3">The sequence shown here is derived from an EMBL/GenBank/DDBJ whole genome shotgun (WGS) entry which is preliminary data.</text>
</comment>
<feature type="domain" description="HTH cro/C1-type" evidence="2">
    <location>
        <begin position="10"/>
        <end position="68"/>
    </location>
</feature>
<sequence length="126" mass="13802">MTTTPFGEAMKRLRRERGVTQKQMAAAIGVSGAYLSALERGQRGAPSFDLIQKISGYLHVIWDEQDALFDVASISHPKATLDTSGLPGEYTAFANRLAQAIRSLPPDTIAQMDELLEKARIAAKQR</sequence>
<dbReference type="OrthoDB" id="9809730at2"/>
<dbReference type="SUPFAM" id="SSF47413">
    <property type="entry name" value="lambda repressor-like DNA-binding domains"/>
    <property type="match status" value="1"/>
</dbReference>
<evidence type="ECO:0000256" key="1">
    <source>
        <dbReference type="ARBA" id="ARBA00023125"/>
    </source>
</evidence>
<dbReference type="RefSeq" id="WP_075627434.1">
    <property type="nucleotide sequence ID" value="NZ_FOAM01000001.1"/>
</dbReference>
<evidence type="ECO:0000313" key="4">
    <source>
        <dbReference type="Proteomes" id="UP000186364"/>
    </source>
</evidence>
<dbReference type="PANTHER" id="PTHR46558">
    <property type="entry name" value="TRACRIPTIONAL REGULATORY PROTEIN-RELATED-RELATED"/>
    <property type="match status" value="1"/>
</dbReference>
<dbReference type="InterPro" id="IPR001387">
    <property type="entry name" value="Cro/C1-type_HTH"/>
</dbReference>
<evidence type="ECO:0000313" key="3">
    <source>
        <dbReference type="EMBL" id="OLP60413.1"/>
    </source>
</evidence>
<dbReference type="GO" id="GO:0003677">
    <property type="term" value="F:DNA binding"/>
    <property type="evidence" value="ECO:0007669"/>
    <property type="project" value="UniProtKB-KW"/>
</dbReference>